<feature type="domain" description="Bacterial mobilisation" evidence="1">
    <location>
        <begin position="90"/>
        <end position="113"/>
    </location>
</feature>
<name>A0A644XL89_9ZZZZ</name>
<dbReference type="Pfam" id="PF05713">
    <property type="entry name" value="MobC"/>
    <property type="match status" value="1"/>
</dbReference>
<dbReference type="InterPro" id="IPR008687">
    <property type="entry name" value="MobC"/>
</dbReference>
<dbReference type="EMBL" id="VSSQ01002692">
    <property type="protein sequence ID" value="MPM16869.1"/>
    <property type="molecule type" value="Genomic_DNA"/>
</dbReference>
<dbReference type="AlphaFoldDB" id="A0A644XL89"/>
<comment type="caution">
    <text evidence="2">The sequence shown here is derived from an EMBL/GenBank/DDBJ whole genome shotgun (WGS) entry which is preliminary data.</text>
</comment>
<reference evidence="2" key="1">
    <citation type="submission" date="2019-08" db="EMBL/GenBank/DDBJ databases">
        <authorList>
            <person name="Kucharzyk K."/>
            <person name="Murdoch R.W."/>
            <person name="Higgins S."/>
            <person name="Loffler F."/>
        </authorList>
    </citation>
    <scope>NUCLEOTIDE SEQUENCE</scope>
</reference>
<evidence type="ECO:0000313" key="2">
    <source>
        <dbReference type="EMBL" id="MPM16869.1"/>
    </source>
</evidence>
<accession>A0A644XL89</accession>
<evidence type="ECO:0000259" key="1">
    <source>
        <dbReference type="Pfam" id="PF05713"/>
    </source>
</evidence>
<proteinExistence type="predicted"/>
<gene>
    <name evidence="2" type="ORF">SDC9_63251</name>
</gene>
<protein>
    <recommendedName>
        <fullName evidence="1">Bacterial mobilisation domain-containing protein</fullName>
    </recommendedName>
</protein>
<organism evidence="2">
    <name type="scientific">bioreactor metagenome</name>
    <dbReference type="NCBI Taxonomy" id="1076179"/>
    <lineage>
        <taxon>unclassified sequences</taxon>
        <taxon>metagenomes</taxon>
        <taxon>ecological metagenomes</taxon>
    </lineage>
</organism>
<sequence>MDEETKKFIKINPRSAVKRLRLTADENAQLDHFLEQRNLQFSNFCNALLRKAVSADFHLVEMPDNYVKPSFPLKEKKIYREPPKVSPELLFELGRIGTNLNQCARALNVIKNDRDRELDISQEFNFLECLQVLKTIEDEIHSVIGEVKPRKMSEKAIANARKRAIQAVEAVKEDSDAQ</sequence>